<feature type="non-terminal residue" evidence="1">
    <location>
        <position position="1"/>
    </location>
</feature>
<comment type="caution">
    <text evidence="1">The sequence shown here is derived from an EMBL/GenBank/DDBJ whole genome shotgun (WGS) entry which is preliminary data.</text>
</comment>
<dbReference type="EMBL" id="CAJVQB010062310">
    <property type="protein sequence ID" value="CAG8840193.1"/>
    <property type="molecule type" value="Genomic_DNA"/>
</dbReference>
<name>A0ABN7WTM8_GIGMA</name>
<sequence length="39" mass="4626">IGKVLEELEKEIKLMNQEKKTYTGNYRNRMISLETNITP</sequence>
<organism evidence="1 2">
    <name type="scientific">Gigaspora margarita</name>
    <dbReference type="NCBI Taxonomy" id="4874"/>
    <lineage>
        <taxon>Eukaryota</taxon>
        <taxon>Fungi</taxon>
        <taxon>Fungi incertae sedis</taxon>
        <taxon>Mucoromycota</taxon>
        <taxon>Glomeromycotina</taxon>
        <taxon>Glomeromycetes</taxon>
        <taxon>Diversisporales</taxon>
        <taxon>Gigasporaceae</taxon>
        <taxon>Gigaspora</taxon>
    </lineage>
</organism>
<protein>
    <submittedName>
        <fullName evidence="1">9277_t:CDS:1</fullName>
    </submittedName>
</protein>
<dbReference type="Proteomes" id="UP000789901">
    <property type="component" value="Unassembled WGS sequence"/>
</dbReference>
<gene>
    <name evidence="1" type="ORF">GMARGA_LOCUS34797</name>
</gene>
<accession>A0ABN7WTM8</accession>
<keyword evidence="2" id="KW-1185">Reference proteome</keyword>
<evidence type="ECO:0000313" key="1">
    <source>
        <dbReference type="EMBL" id="CAG8840193.1"/>
    </source>
</evidence>
<reference evidence="1 2" key="1">
    <citation type="submission" date="2021-06" db="EMBL/GenBank/DDBJ databases">
        <authorList>
            <person name="Kallberg Y."/>
            <person name="Tangrot J."/>
            <person name="Rosling A."/>
        </authorList>
    </citation>
    <scope>NUCLEOTIDE SEQUENCE [LARGE SCALE GENOMIC DNA]</scope>
    <source>
        <strain evidence="1 2">120-4 pot B 10/14</strain>
    </source>
</reference>
<feature type="non-terminal residue" evidence="1">
    <location>
        <position position="39"/>
    </location>
</feature>
<proteinExistence type="predicted"/>
<evidence type="ECO:0000313" key="2">
    <source>
        <dbReference type="Proteomes" id="UP000789901"/>
    </source>
</evidence>